<reference evidence="1" key="1">
    <citation type="submission" date="2020-06" db="EMBL/GenBank/DDBJ databases">
        <authorList>
            <person name="Li T."/>
            <person name="Hu X."/>
            <person name="Zhang T."/>
            <person name="Song X."/>
            <person name="Zhang H."/>
            <person name="Dai N."/>
            <person name="Sheng W."/>
            <person name="Hou X."/>
            <person name="Wei L."/>
        </authorList>
    </citation>
    <scope>NUCLEOTIDE SEQUENCE</scope>
    <source>
        <strain evidence="1">3651</strain>
        <tissue evidence="1">Leaf</tissue>
    </source>
</reference>
<protein>
    <submittedName>
        <fullName evidence="1">Uncharacterized protein</fullName>
    </submittedName>
</protein>
<reference evidence="1" key="2">
    <citation type="journal article" date="2024" name="Plant">
        <title>Genomic evolution and insights into agronomic trait innovations of Sesamum species.</title>
        <authorList>
            <person name="Miao H."/>
            <person name="Wang L."/>
            <person name="Qu L."/>
            <person name="Liu H."/>
            <person name="Sun Y."/>
            <person name="Le M."/>
            <person name="Wang Q."/>
            <person name="Wei S."/>
            <person name="Zheng Y."/>
            <person name="Lin W."/>
            <person name="Duan Y."/>
            <person name="Cao H."/>
            <person name="Xiong S."/>
            <person name="Wang X."/>
            <person name="Wei L."/>
            <person name="Li C."/>
            <person name="Ma Q."/>
            <person name="Ju M."/>
            <person name="Zhao R."/>
            <person name="Li G."/>
            <person name="Mu C."/>
            <person name="Tian Q."/>
            <person name="Mei H."/>
            <person name="Zhang T."/>
            <person name="Gao T."/>
            <person name="Zhang H."/>
        </authorList>
    </citation>
    <scope>NUCLEOTIDE SEQUENCE</scope>
    <source>
        <strain evidence="1">3651</strain>
    </source>
</reference>
<dbReference type="EMBL" id="JACGWO010000004">
    <property type="protein sequence ID" value="KAK4429639.1"/>
    <property type="molecule type" value="Genomic_DNA"/>
</dbReference>
<sequence length="212" mass="24771">MCEQRKRKRDNVIYIDEEDDCDCDGDGESDPQFVHFLSRLKEDDKSYVLESENNGVPAFIKYEVRSDSEHEQEHENQRKMRRSNVHKALRKWKGKDVVEDKKDKVQGQKEFIEVLKKAKVVGGNNILPVQKTTFGNYTAKNQLDHNVKAPLDKKMKEDDMHDTGGPSAFDEFRKLVLNILKKPYDKDEYGKLCEAVQVESYFEYYSGKLKIL</sequence>
<accession>A0AAE1YGB1</accession>
<keyword evidence="2" id="KW-1185">Reference proteome</keyword>
<dbReference type="PANTHER" id="PTHR34194:SF2">
    <property type="entry name" value="F14J8.16 PROTEIN"/>
    <property type="match status" value="1"/>
</dbReference>
<dbReference type="Proteomes" id="UP001293254">
    <property type="component" value="Unassembled WGS sequence"/>
</dbReference>
<gene>
    <name evidence="1" type="ORF">Salat_1264500</name>
</gene>
<dbReference type="PANTHER" id="PTHR34194">
    <property type="entry name" value="F14J8.16 PROTEIN"/>
    <property type="match status" value="1"/>
</dbReference>
<name>A0AAE1YGB1_9LAMI</name>
<proteinExistence type="predicted"/>
<evidence type="ECO:0000313" key="2">
    <source>
        <dbReference type="Proteomes" id="UP001293254"/>
    </source>
</evidence>
<comment type="caution">
    <text evidence="1">The sequence shown here is derived from an EMBL/GenBank/DDBJ whole genome shotgun (WGS) entry which is preliminary data.</text>
</comment>
<organism evidence="1 2">
    <name type="scientific">Sesamum alatum</name>
    <dbReference type="NCBI Taxonomy" id="300844"/>
    <lineage>
        <taxon>Eukaryota</taxon>
        <taxon>Viridiplantae</taxon>
        <taxon>Streptophyta</taxon>
        <taxon>Embryophyta</taxon>
        <taxon>Tracheophyta</taxon>
        <taxon>Spermatophyta</taxon>
        <taxon>Magnoliopsida</taxon>
        <taxon>eudicotyledons</taxon>
        <taxon>Gunneridae</taxon>
        <taxon>Pentapetalae</taxon>
        <taxon>asterids</taxon>
        <taxon>lamiids</taxon>
        <taxon>Lamiales</taxon>
        <taxon>Pedaliaceae</taxon>
        <taxon>Sesamum</taxon>
    </lineage>
</organism>
<dbReference type="AlphaFoldDB" id="A0AAE1YGB1"/>
<evidence type="ECO:0000313" key="1">
    <source>
        <dbReference type="EMBL" id="KAK4429639.1"/>
    </source>
</evidence>